<evidence type="ECO:0000256" key="6">
    <source>
        <dbReference type="ARBA" id="ARBA00030554"/>
    </source>
</evidence>
<organism evidence="8">
    <name type="scientific">groundwater metagenome</name>
    <dbReference type="NCBI Taxonomy" id="717931"/>
    <lineage>
        <taxon>unclassified sequences</taxon>
        <taxon>metagenomes</taxon>
        <taxon>ecological metagenomes</taxon>
    </lineage>
</organism>
<evidence type="ECO:0000259" key="7">
    <source>
        <dbReference type="Pfam" id="PF02676"/>
    </source>
</evidence>
<comment type="similarity">
    <text evidence="1">Belongs to the TYW3 family.</text>
</comment>
<evidence type="ECO:0000256" key="2">
    <source>
        <dbReference type="ARBA" id="ARBA00022603"/>
    </source>
</evidence>
<dbReference type="GO" id="GO:0030488">
    <property type="term" value="P:tRNA methylation"/>
    <property type="evidence" value="ECO:0007669"/>
    <property type="project" value="InterPro"/>
</dbReference>
<dbReference type="HAMAP" id="MF_00266">
    <property type="entry name" value="TYW3_archaea"/>
    <property type="match status" value="1"/>
</dbReference>
<dbReference type="PANTHER" id="PTHR48418:SF1">
    <property type="entry name" value="TRNA WYBUTOSINE-SYNTHESIZING PROTEIN 3"/>
    <property type="match status" value="1"/>
</dbReference>
<evidence type="ECO:0000256" key="5">
    <source>
        <dbReference type="ARBA" id="ARBA00022694"/>
    </source>
</evidence>
<dbReference type="InterPro" id="IPR022908">
    <property type="entry name" value="Taw3"/>
</dbReference>
<keyword evidence="4" id="KW-0949">S-adenosyl-L-methionine</keyword>
<dbReference type="InterPro" id="IPR036602">
    <property type="entry name" value="tRNA_yW-synthesising-like_sf"/>
</dbReference>
<dbReference type="Gene3D" id="3.30.1960.10">
    <property type="entry name" value="tRNA wybutosine-synthesizing-like"/>
    <property type="match status" value="1"/>
</dbReference>
<evidence type="ECO:0000256" key="4">
    <source>
        <dbReference type="ARBA" id="ARBA00022691"/>
    </source>
</evidence>
<dbReference type="AlphaFoldDB" id="A0A098EE37"/>
<dbReference type="EMBL" id="CCXY01000292">
    <property type="protein sequence ID" value="CEG13290.1"/>
    <property type="molecule type" value="Genomic_DNA"/>
</dbReference>
<reference evidence="8" key="1">
    <citation type="submission" date="2014-09" db="EMBL/GenBank/DDBJ databases">
        <authorList>
            <person name="Probst J Alexander"/>
        </authorList>
    </citation>
    <scope>NUCLEOTIDE SEQUENCE</scope>
</reference>
<evidence type="ECO:0000313" key="8">
    <source>
        <dbReference type="EMBL" id="CEG13290.1"/>
    </source>
</evidence>
<evidence type="ECO:0000256" key="1">
    <source>
        <dbReference type="ARBA" id="ARBA00008569"/>
    </source>
</evidence>
<sequence>MVIDGDKFNIQKHRAMQKFEFALSKDEVDKALVGFLKKFNNKKFYYTSSSCAGRIILLHDLGCKKYSYFVARWHRKVKVEEVSDNVIKFCDGKDGSKGILLFRQEPIIMHIVAYDLEHAKGILEFSVKNGLKHSGIIALSNERYIVEINGNERMSVPLVYDNKLLIEKKDIPQYLSSIIDIANKNFEKNEKRREKFSEEILKI</sequence>
<keyword evidence="3" id="KW-0808">Transferase</keyword>
<dbReference type="InterPro" id="IPR003827">
    <property type="entry name" value="tRNA_yW-synthesising"/>
</dbReference>
<keyword evidence="2" id="KW-0489">Methyltransferase</keyword>
<dbReference type="GO" id="GO:0031591">
    <property type="term" value="P:wybutosine biosynthetic process"/>
    <property type="evidence" value="ECO:0007669"/>
    <property type="project" value="InterPro"/>
</dbReference>
<feature type="domain" description="tRNA wybutosine-synthesizing protein" evidence="7">
    <location>
        <begin position="12"/>
        <end position="200"/>
    </location>
</feature>
<dbReference type="Pfam" id="PF02676">
    <property type="entry name" value="TYW3"/>
    <property type="match status" value="1"/>
</dbReference>
<proteinExistence type="inferred from homology"/>
<dbReference type="SUPFAM" id="SSF111278">
    <property type="entry name" value="SSo0622-like"/>
    <property type="match status" value="1"/>
</dbReference>
<evidence type="ECO:0000256" key="3">
    <source>
        <dbReference type="ARBA" id="ARBA00022679"/>
    </source>
</evidence>
<gene>
    <name evidence="8" type="ORF">MSIBF_A3610005</name>
</gene>
<dbReference type="GO" id="GO:0008175">
    <property type="term" value="F:tRNA methyltransferase activity"/>
    <property type="evidence" value="ECO:0007669"/>
    <property type="project" value="InterPro"/>
</dbReference>
<keyword evidence="5" id="KW-0819">tRNA processing</keyword>
<dbReference type="PANTHER" id="PTHR48418">
    <property type="entry name" value="TRNA WYBUTOSINE-SYNTHESIZING PROTEIN 3"/>
    <property type="match status" value="1"/>
</dbReference>
<accession>A0A098EE37</accession>
<name>A0A098EE37_9ZZZZ</name>
<protein>
    <recommendedName>
        <fullName evidence="6">tRNA(Phe) 7-((3-amino-3-carboxypropyl)-4-demethylwyosine(37)-N(4))-methyltransferase</fullName>
    </recommendedName>
</protein>